<comment type="subcellular location">
    <subcellularLocation>
        <location evidence="1 5">Cell membrane</location>
        <topology evidence="1 5">Multi-pass membrane protein</topology>
    </subcellularLocation>
</comment>
<keyword evidence="3 5" id="KW-1133">Transmembrane helix</keyword>
<dbReference type="AlphaFoldDB" id="A0A7W4P3Q4"/>
<keyword evidence="8" id="KW-1185">Reference proteome</keyword>
<evidence type="ECO:0000256" key="3">
    <source>
        <dbReference type="ARBA" id="ARBA00022989"/>
    </source>
</evidence>
<dbReference type="PANTHER" id="PTHR42922">
    <property type="entry name" value="PHOSPHATE TRANSPORT SYSTEM PERMEASE PROTEIN PSTA"/>
    <property type="match status" value="1"/>
</dbReference>
<keyword evidence="5" id="KW-0813">Transport</keyword>
<feature type="transmembrane region" description="Helical" evidence="5">
    <location>
        <begin position="118"/>
        <end position="142"/>
    </location>
</feature>
<reference evidence="7 8" key="1">
    <citation type="submission" date="2020-04" db="EMBL/GenBank/DDBJ databases">
        <title>Description of novel Gluconacetobacter.</title>
        <authorList>
            <person name="Sombolestani A."/>
        </authorList>
    </citation>
    <scope>NUCLEOTIDE SEQUENCE [LARGE SCALE GENOMIC DNA]</scope>
    <source>
        <strain evidence="7 8">LMG 27724</strain>
    </source>
</reference>
<gene>
    <name evidence="7" type="ORF">HLH35_19670</name>
</gene>
<dbReference type="Gene3D" id="1.10.3720.10">
    <property type="entry name" value="MetI-like"/>
    <property type="match status" value="1"/>
</dbReference>
<comment type="similarity">
    <text evidence="5">Belongs to the binding-protein-dependent transport system permease family.</text>
</comment>
<feature type="transmembrane region" description="Helical" evidence="5">
    <location>
        <begin position="31"/>
        <end position="56"/>
    </location>
</feature>
<evidence type="ECO:0000313" key="7">
    <source>
        <dbReference type="EMBL" id="MBB2174283.1"/>
    </source>
</evidence>
<keyword evidence="2 5" id="KW-0812">Transmembrane</keyword>
<dbReference type="GO" id="GO:0005886">
    <property type="term" value="C:plasma membrane"/>
    <property type="evidence" value="ECO:0007669"/>
    <property type="project" value="UniProtKB-SubCell"/>
</dbReference>
<evidence type="ECO:0000256" key="5">
    <source>
        <dbReference type="RuleBase" id="RU363032"/>
    </source>
</evidence>
<dbReference type="PROSITE" id="PS50928">
    <property type="entry name" value="ABC_TM1"/>
    <property type="match status" value="1"/>
</dbReference>
<name>A0A7W4P3Q4_9PROT</name>
<feature type="non-terminal residue" evidence="7">
    <location>
        <position position="185"/>
    </location>
</feature>
<dbReference type="SUPFAM" id="SSF161098">
    <property type="entry name" value="MetI-like"/>
    <property type="match status" value="1"/>
</dbReference>
<dbReference type="InterPro" id="IPR051408">
    <property type="entry name" value="Phosphate_transprt_permease"/>
</dbReference>
<dbReference type="GO" id="GO:0055085">
    <property type="term" value="P:transmembrane transport"/>
    <property type="evidence" value="ECO:0007669"/>
    <property type="project" value="InterPro"/>
</dbReference>
<dbReference type="Proteomes" id="UP000577891">
    <property type="component" value="Unassembled WGS sequence"/>
</dbReference>
<evidence type="ECO:0000259" key="6">
    <source>
        <dbReference type="PROSITE" id="PS50928"/>
    </source>
</evidence>
<dbReference type="InterPro" id="IPR000515">
    <property type="entry name" value="MetI-like"/>
</dbReference>
<evidence type="ECO:0000256" key="4">
    <source>
        <dbReference type="ARBA" id="ARBA00023136"/>
    </source>
</evidence>
<dbReference type="PANTHER" id="PTHR42922:SF1">
    <property type="entry name" value="PHOSPHATE TRANSPORT SYSTEM PERMEASE PROTEIN PSTA"/>
    <property type="match status" value="1"/>
</dbReference>
<organism evidence="7 8">
    <name type="scientific">Gluconacetobacter asukensis</name>
    <dbReference type="NCBI Taxonomy" id="1017181"/>
    <lineage>
        <taxon>Bacteria</taxon>
        <taxon>Pseudomonadati</taxon>
        <taxon>Pseudomonadota</taxon>
        <taxon>Alphaproteobacteria</taxon>
        <taxon>Acetobacterales</taxon>
        <taxon>Acetobacteraceae</taxon>
        <taxon>Gluconacetobacter</taxon>
    </lineage>
</organism>
<proteinExistence type="inferred from homology"/>
<evidence type="ECO:0000256" key="2">
    <source>
        <dbReference type="ARBA" id="ARBA00022692"/>
    </source>
</evidence>
<dbReference type="EMBL" id="JABEQE010000048">
    <property type="protein sequence ID" value="MBB2174283.1"/>
    <property type="molecule type" value="Genomic_DNA"/>
</dbReference>
<keyword evidence="4 5" id="KW-0472">Membrane</keyword>
<evidence type="ECO:0000256" key="1">
    <source>
        <dbReference type="ARBA" id="ARBA00004651"/>
    </source>
</evidence>
<accession>A0A7W4P3Q4</accession>
<dbReference type="Pfam" id="PF00528">
    <property type="entry name" value="BPD_transp_1"/>
    <property type="match status" value="1"/>
</dbReference>
<comment type="caution">
    <text evidence="7">The sequence shown here is derived from an EMBL/GenBank/DDBJ whole genome shotgun (WGS) entry which is preliminary data.</text>
</comment>
<protein>
    <submittedName>
        <fullName evidence="7">ABC transporter permease subunit</fullName>
    </submittedName>
</protein>
<dbReference type="RefSeq" id="WP_182980736.1">
    <property type="nucleotide sequence ID" value="NZ_JABEQE010000048.1"/>
</dbReference>
<feature type="transmembrane region" description="Helical" evidence="5">
    <location>
        <begin position="148"/>
        <end position="167"/>
    </location>
</feature>
<feature type="domain" description="ABC transmembrane type-1" evidence="6">
    <location>
        <begin position="81"/>
        <end position="185"/>
    </location>
</feature>
<dbReference type="InterPro" id="IPR035906">
    <property type="entry name" value="MetI-like_sf"/>
</dbReference>
<evidence type="ECO:0000313" key="8">
    <source>
        <dbReference type="Proteomes" id="UP000577891"/>
    </source>
</evidence>
<sequence>MEAGAATVGAGWNRPGGLALRRRLVDRVATGLSIAATVIVLLALGSILLTLLVRGLPGLSWGTLVHTMAPPGSDGGLANAIMGSLVQTGFAAAIGTPVGLLTGIYLSEYARDGRVVDVVRFVSDMMLSAPSILVGLFVYMLLVMPFGHFSGLSGGIALAVLFVPVVVRTTEDMLRLVPLTMREAA</sequence>
<feature type="transmembrane region" description="Helical" evidence="5">
    <location>
        <begin position="76"/>
        <end position="106"/>
    </location>
</feature>